<sequence>MLDVNKKSIQFLKSNRGRPDDQASYAVCVRGRREGRVGTNDFKLTVHESFRCALM</sequence>
<name>A0AAN9CA83_9TELE</name>
<evidence type="ECO:0000313" key="2">
    <source>
        <dbReference type="Proteomes" id="UP001364617"/>
    </source>
</evidence>
<comment type="caution">
    <text evidence="1">The sequence shown here is derived from an EMBL/GenBank/DDBJ whole genome shotgun (WGS) entry which is preliminary data.</text>
</comment>
<dbReference type="EMBL" id="JAYKXH010000022">
    <property type="protein sequence ID" value="KAK7127980.1"/>
    <property type="molecule type" value="Genomic_DNA"/>
</dbReference>
<dbReference type="AlphaFoldDB" id="A0AAN9CA83"/>
<organism evidence="1 2">
    <name type="scientific">Phoxinus phoxinus</name>
    <name type="common">Eurasian minnow</name>
    <dbReference type="NCBI Taxonomy" id="58324"/>
    <lineage>
        <taxon>Eukaryota</taxon>
        <taxon>Metazoa</taxon>
        <taxon>Chordata</taxon>
        <taxon>Craniata</taxon>
        <taxon>Vertebrata</taxon>
        <taxon>Euteleostomi</taxon>
        <taxon>Actinopterygii</taxon>
        <taxon>Neopterygii</taxon>
        <taxon>Teleostei</taxon>
        <taxon>Ostariophysi</taxon>
        <taxon>Cypriniformes</taxon>
        <taxon>Leuciscidae</taxon>
        <taxon>Phoxininae</taxon>
        <taxon>Phoxinus</taxon>
    </lineage>
</organism>
<protein>
    <submittedName>
        <fullName evidence="1">Uncharacterized protein</fullName>
    </submittedName>
</protein>
<evidence type="ECO:0000313" key="1">
    <source>
        <dbReference type="EMBL" id="KAK7127980.1"/>
    </source>
</evidence>
<accession>A0AAN9CA83</accession>
<reference evidence="1 2" key="1">
    <citation type="submission" date="2024-02" db="EMBL/GenBank/DDBJ databases">
        <title>Chromosome-level genome assembly of the Eurasian Minnow (Phoxinus phoxinus).</title>
        <authorList>
            <person name="Oriowo T.O."/>
            <person name="Martin S."/>
            <person name="Stange M."/>
            <person name="Chrysostomakis Y."/>
            <person name="Brown T."/>
            <person name="Winkler S."/>
            <person name="Kukowka S."/>
            <person name="Myers E.W."/>
            <person name="Bohne A."/>
        </authorList>
    </citation>
    <scope>NUCLEOTIDE SEQUENCE [LARGE SCALE GENOMIC DNA]</scope>
    <source>
        <strain evidence="1">ZFMK-TIS-60720</strain>
        <tissue evidence="1">Whole Organism</tissue>
    </source>
</reference>
<keyword evidence="2" id="KW-1185">Reference proteome</keyword>
<dbReference type="Proteomes" id="UP001364617">
    <property type="component" value="Unassembled WGS sequence"/>
</dbReference>
<proteinExistence type="predicted"/>
<gene>
    <name evidence="1" type="ORF">R3I93_020536</name>
</gene>